<organism evidence="4 5">
    <name type="scientific">Miniimonas arenae</name>
    <dbReference type="NCBI Taxonomy" id="676201"/>
    <lineage>
        <taxon>Bacteria</taxon>
        <taxon>Bacillati</taxon>
        <taxon>Actinomycetota</taxon>
        <taxon>Actinomycetes</taxon>
        <taxon>Micrococcales</taxon>
        <taxon>Beutenbergiaceae</taxon>
        <taxon>Miniimonas</taxon>
    </lineage>
</organism>
<evidence type="ECO:0000256" key="3">
    <source>
        <dbReference type="SAM" id="Phobius"/>
    </source>
</evidence>
<feature type="compositionally biased region" description="Low complexity" evidence="2">
    <location>
        <begin position="75"/>
        <end position="85"/>
    </location>
</feature>
<accession>A0A5C5B9B2</accession>
<dbReference type="AlphaFoldDB" id="A0A5C5B9B2"/>
<evidence type="ECO:0000256" key="1">
    <source>
        <dbReference type="ARBA" id="ARBA00009820"/>
    </source>
</evidence>
<dbReference type="EMBL" id="VENP01000065">
    <property type="protein sequence ID" value="TNU73109.1"/>
    <property type="molecule type" value="Genomic_DNA"/>
</dbReference>
<keyword evidence="3" id="KW-1133">Transmembrane helix</keyword>
<feature type="transmembrane region" description="Helical" evidence="3">
    <location>
        <begin position="50"/>
        <end position="74"/>
    </location>
</feature>
<evidence type="ECO:0008006" key="6">
    <source>
        <dbReference type="Google" id="ProtNLM"/>
    </source>
</evidence>
<dbReference type="InterPro" id="IPR011659">
    <property type="entry name" value="WD40"/>
</dbReference>
<evidence type="ECO:0000313" key="5">
    <source>
        <dbReference type="Proteomes" id="UP000313849"/>
    </source>
</evidence>
<feature type="non-terminal residue" evidence="4">
    <location>
        <position position="1022"/>
    </location>
</feature>
<dbReference type="SUPFAM" id="SSF69304">
    <property type="entry name" value="Tricorn protease N-terminal domain"/>
    <property type="match status" value="2"/>
</dbReference>
<protein>
    <recommendedName>
        <fullName evidence="6">DUF11 domain-containing protein</fullName>
    </recommendedName>
</protein>
<reference evidence="4 5" key="1">
    <citation type="submission" date="2019-06" db="EMBL/GenBank/DDBJ databases">
        <title>Draft genome sequence of Miniimonas arenae KCTC 19750T isolated from sea sand.</title>
        <authorList>
            <person name="Park S.-J."/>
        </authorList>
    </citation>
    <scope>NUCLEOTIDE SEQUENCE [LARGE SCALE GENOMIC DNA]</scope>
    <source>
        <strain evidence="4 5">KCTC 19750</strain>
    </source>
</reference>
<feature type="region of interest" description="Disordered" evidence="2">
    <location>
        <begin position="75"/>
        <end position="98"/>
    </location>
</feature>
<feature type="compositionally biased region" description="Low complexity" evidence="2">
    <location>
        <begin position="27"/>
        <end position="39"/>
    </location>
</feature>
<comment type="similarity">
    <text evidence="1">Belongs to the TolB family.</text>
</comment>
<dbReference type="Proteomes" id="UP000313849">
    <property type="component" value="Unassembled WGS sequence"/>
</dbReference>
<gene>
    <name evidence="4" type="ORF">FH969_13220</name>
</gene>
<keyword evidence="3" id="KW-0812">Transmembrane</keyword>
<dbReference type="Gene3D" id="2.120.10.30">
    <property type="entry name" value="TolB, C-terminal domain"/>
    <property type="match status" value="2"/>
</dbReference>
<name>A0A5C5B9B2_9MICO</name>
<sequence>MPARVDRAHSLPPRGATTLGRRRARARQGVGAQSCVTRRAGGGGQVRRRIGAGVAAVAAALALVLTVTTASIAVTEPEPTESPTASPGPPVDRPRLAFTDDGSVVSEDTLLRYDQTSAYPDRTQGRATEWDGRENVLGYGRSNAQASAPEPTTDLVAFVSDDWWNDSADPRFDAGDVWVRTQNADAATGYLRVTCDAATEQHPVIDPTGQWVAYATNRDGTYDVVVVPVPYDTDDGPLDACTDDLGARVVASGGGDQTWPAWTASGGLVYSTNDAEGFESDLLMLPDPLEQPTSVVELTDGQADETQPAATQVFVGQATPVTVIAFRTDEFRPDGSIAFIQCTDLEPCRGENLTAPASAYVDTAAGTDVQGAEPIWSNAEPTRDPANPTRSIAELAFTSTTGDSDGDVWVGEWSVGADEARYLDQDRAVAQPLRAETHPSWTSQWSPVGEGENDPHSVTLWSTASGVDSNLEVGASNIQDVLASGGSQRRTIVEQFDELATDERAPTYSPDSERLAFSQNLWTEDGESYVMGRAITVGPWDGSASGAELSPLPYERAPSDLDVDPVWSPDGTSIAFVRYVERQEGDPAQTSGAPEGYRPGRIYVVDTDSGVVRPLVDTDDTPEGIGQSDPSWSPDGTRVAFSRTSEPWAGPPTDLGLQIADVAAATAQSLLTESPLPCPTPTCDLMVSVLGRHPAWSPDGERLVVADLTVPTVSGTAVTVDGRGALAVVDVAGGANGTAAVASNPVLLTRPAVLATERDAGAVDRIWREVASAAEPAWSPDGTRIAFSGTAAGEAVARDLWTIAVDGSDLIRVTNDPTRQTDPAWQPAPEPELTVAASEPAPSVGTTVTLTATVVPGTTAPLGATRVTFTLPEQLEPADGSDCFVSGSVVTCPVPPLPLGTSHDVTITVEVVDEGEATVDAVLTYPDGVPIADPSVTLTPALVLTRPRLAFTDEGTWIGEASIYDHSAEGDPAFPARTSPRYSAFGPNGYLGSGRSTGQATRPDPWDFVPVHLAYVSTGLRT</sequence>
<feature type="region of interest" description="Disordered" evidence="2">
    <location>
        <begin position="615"/>
        <end position="642"/>
    </location>
</feature>
<evidence type="ECO:0000256" key="2">
    <source>
        <dbReference type="SAM" id="MobiDB-lite"/>
    </source>
</evidence>
<dbReference type="InterPro" id="IPR011042">
    <property type="entry name" value="6-blade_b-propeller_TolB-like"/>
</dbReference>
<comment type="caution">
    <text evidence="4">The sequence shown here is derived from an EMBL/GenBank/DDBJ whole genome shotgun (WGS) entry which is preliminary data.</text>
</comment>
<dbReference type="PANTHER" id="PTHR36842:SF1">
    <property type="entry name" value="PROTEIN TOLB"/>
    <property type="match status" value="1"/>
</dbReference>
<feature type="region of interest" description="Disordered" evidence="2">
    <location>
        <begin position="434"/>
        <end position="455"/>
    </location>
</feature>
<dbReference type="PANTHER" id="PTHR36842">
    <property type="entry name" value="PROTEIN TOLB HOMOLOG"/>
    <property type="match status" value="1"/>
</dbReference>
<feature type="region of interest" description="Disordered" evidence="2">
    <location>
        <begin position="1"/>
        <end position="44"/>
    </location>
</feature>
<evidence type="ECO:0000313" key="4">
    <source>
        <dbReference type="EMBL" id="TNU73109.1"/>
    </source>
</evidence>
<dbReference type="Gene3D" id="2.120.10.60">
    <property type="entry name" value="Tricorn protease N-terminal domain"/>
    <property type="match status" value="1"/>
</dbReference>
<proteinExistence type="inferred from homology"/>
<dbReference type="Pfam" id="PF07676">
    <property type="entry name" value="PD40"/>
    <property type="match status" value="3"/>
</dbReference>
<keyword evidence="5" id="KW-1185">Reference proteome</keyword>
<keyword evidence="3" id="KW-0472">Membrane</keyword>